<sequence>MAATVVGVLRESDPTERRVALTPQAVGSLCGLGLPVVVESGAGVSAGFPDRSYEAAGAGLVRPGEAAVVAGVLVAVERPATRLIERMHWGQLLIGMLAPARIPLLVRRWAERGVTLVSPTPARRPGSAVHPLDAAAGQEAIGGHKAILLAADRLDRELAGREQSPARVHLLGCGPATLRAADTARALGAIVTGQDPTAAGRALLADHGVRAADTGPWNRRRIAAALIGVDVLVTAVTPPDRPPPALVDEAALHGMARRGVVVDLACGPEGGNVRSARPGRERTVDPGVLVIGAGRLAAAMPATASAAYSRTVLMLLEHLTPEGLLVVDPEDRVLGGLLVCQGGAIRDPGVLHALQRGLTPAGMP</sequence>
<reference evidence="11" key="1">
    <citation type="journal article" date="2019" name="Int. J. Syst. Evol. Microbiol.">
        <title>The Global Catalogue of Microorganisms (GCM) 10K type strain sequencing project: providing services to taxonomists for standard genome sequencing and annotation.</title>
        <authorList>
            <consortium name="The Broad Institute Genomics Platform"/>
            <consortium name="The Broad Institute Genome Sequencing Center for Infectious Disease"/>
            <person name="Wu L."/>
            <person name="Ma J."/>
        </authorList>
    </citation>
    <scope>NUCLEOTIDE SEQUENCE [LARGE SCALE GENOMIC DNA]</scope>
    <source>
        <strain evidence="11">CGMCC 1.12859</strain>
    </source>
</reference>
<feature type="domain" description="Alanine dehydrogenase/pyridine nucleotide transhydrogenase N-terminal" evidence="9">
    <location>
        <begin position="7"/>
        <end position="130"/>
    </location>
</feature>
<dbReference type="SMART" id="SM01002">
    <property type="entry name" value="AlaDh_PNT_C"/>
    <property type="match status" value="1"/>
</dbReference>
<dbReference type="EMBL" id="JBHTAJ010000007">
    <property type="protein sequence ID" value="MFC7178924.1"/>
    <property type="molecule type" value="Genomic_DNA"/>
</dbReference>
<evidence type="ECO:0000256" key="5">
    <source>
        <dbReference type="ARBA" id="ARBA00022967"/>
    </source>
</evidence>
<evidence type="ECO:0000256" key="1">
    <source>
        <dbReference type="ARBA" id="ARBA00003943"/>
    </source>
</evidence>
<dbReference type="SMART" id="SM01003">
    <property type="entry name" value="AlaDh_PNT_N"/>
    <property type="match status" value="1"/>
</dbReference>
<name>A0ABW2FNU3_9ACTN</name>
<keyword evidence="5" id="KW-1278">Translocase</keyword>
<organism evidence="10 11">
    <name type="scientific">Kitasatospora paranensis</name>
    <dbReference type="NCBI Taxonomy" id="258053"/>
    <lineage>
        <taxon>Bacteria</taxon>
        <taxon>Bacillati</taxon>
        <taxon>Actinomycetota</taxon>
        <taxon>Actinomycetes</taxon>
        <taxon>Kitasatosporales</taxon>
        <taxon>Streptomycetaceae</taxon>
        <taxon>Kitasatospora</taxon>
    </lineage>
</organism>
<protein>
    <recommendedName>
        <fullName evidence="2">proton-translocating NAD(P)(+) transhydrogenase</fullName>
        <ecNumber evidence="2">7.1.1.1</ecNumber>
    </recommendedName>
</protein>
<evidence type="ECO:0000256" key="2">
    <source>
        <dbReference type="ARBA" id="ARBA00012943"/>
    </source>
</evidence>
<dbReference type="Pfam" id="PF01262">
    <property type="entry name" value="AlaDh_PNT_C"/>
    <property type="match status" value="1"/>
</dbReference>
<evidence type="ECO:0000256" key="6">
    <source>
        <dbReference type="ARBA" id="ARBA00023027"/>
    </source>
</evidence>
<evidence type="ECO:0000256" key="4">
    <source>
        <dbReference type="ARBA" id="ARBA00022857"/>
    </source>
</evidence>
<evidence type="ECO:0000313" key="10">
    <source>
        <dbReference type="EMBL" id="MFC7178924.1"/>
    </source>
</evidence>
<dbReference type="InterPro" id="IPR007886">
    <property type="entry name" value="AlaDH/PNT_N"/>
</dbReference>
<accession>A0ABW2FNU3</accession>
<evidence type="ECO:0000256" key="3">
    <source>
        <dbReference type="ARBA" id="ARBA00022741"/>
    </source>
</evidence>
<keyword evidence="4" id="KW-0521">NADP</keyword>
<dbReference type="EC" id="7.1.1.1" evidence="2"/>
<dbReference type="Pfam" id="PF05222">
    <property type="entry name" value="AlaDh_PNT_N"/>
    <property type="match status" value="1"/>
</dbReference>
<dbReference type="SUPFAM" id="SSF51735">
    <property type="entry name" value="NAD(P)-binding Rossmann-fold domains"/>
    <property type="match status" value="1"/>
</dbReference>
<evidence type="ECO:0000313" key="11">
    <source>
        <dbReference type="Proteomes" id="UP001596435"/>
    </source>
</evidence>
<dbReference type="Gene3D" id="3.40.50.720">
    <property type="entry name" value="NAD(P)-binding Rossmann-like Domain"/>
    <property type="match status" value="2"/>
</dbReference>
<feature type="domain" description="Alanine dehydrogenase/pyridine nucleotide transhydrogenase NAD(H)-binding" evidence="8">
    <location>
        <begin position="148"/>
        <end position="292"/>
    </location>
</feature>
<evidence type="ECO:0000259" key="8">
    <source>
        <dbReference type="SMART" id="SM01002"/>
    </source>
</evidence>
<keyword evidence="6" id="KW-0520">NAD</keyword>
<gene>
    <name evidence="10" type="ORF">ACFQMG_05020</name>
</gene>
<dbReference type="RefSeq" id="WP_380230524.1">
    <property type="nucleotide sequence ID" value="NZ_JBHSVH010000002.1"/>
</dbReference>
<dbReference type="SUPFAM" id="SSF52283">
    <property type="entry name" value="Formate/glycerate dehydrogenase catalytic domain-like"/>
    <property type="match status" value="1"/>
</dbReference>
<evidence type="ECO:0000259" key="9">
    <source>
        <dbReference type="SMART" id="SM01003"/>
    </source>
</evidence>
<dbReference type="InterPro" id="IPR007698">
    <property type="entry name" value="AlaDH/PNT_NAD(H)-bd"/>
</dbReference>
<comment type="function">
    <text evidence="1">The transhydrogenation between NADH and NADP is coupled to respiration and ATP hydrolysis and functions as a proton pump across the membrane.</text>
</comment>
<evidence type="ECO:0000256" key="7">
    <source>
        <dbReference type="ARBA" id="ARBA00048202"/>
    </source>
</evidence>
<keyword evidence="3" id="KW-0547">Nucleotide-binding</keyword>
<dbReference type="Proteomes" id="UP001596435">
    <property type="component" value="Unassembled WGS sequence"/>
</dbReference>
<dbReference type="PANTHER" id="PTHR10160:SF19">
    <property type="entry name" value="PROTON-TRANSLOCATING NAD(P)(+) TRANSHYDROGENASE"/>
    <property type="match status" value="1"/>
</dbReference>
<proteinExistence type="predicted"/>
<dbReference type="InterPro" id="IPR036291">
    <property type="entry name" value="NAD(P)-bd_dom_sf"/>
</dbReference>
<comment type="catalytic activity">
    <reaction evidence="7">
        <text>NAD(+) + NADPH + H(+)(in) = NADH + NADP(+) + H(+)(out)</text>
        <dbReference type="Rhea" id="RHEA:47992"/>
        <dbReference type="ChEBI" id="CHEBI:15378"/>
        <dbReference type="ChEBI" id="CHEBI:57540"/>
        <dbReference type="ChEBI" id="CHEBI:57783"/>
        <dbReference type="ChEBI" id="CHEBI:57945"/>
        <dbReference type="ChEBI" id="CHEBI:58349"/>
        <dbReference type="EC" id="7.1.1.1"/>
    </reaction>
</comment>
<dbReference type="PANTHER" id="PTHR10160">
    <property type="entry name" value="NAD(P) TRANSHYDROGENASE"/>
    <property type="match status" value="1"/>
</dbReference>
<keyword evidence="11" id="KW-1185">Reference proteome</keyword>
<comment type="caution">
    <text evidence="10">The sequence shown here is derived from an EMBL/GenBank/DDBJ whole genome shotgun (WGS) entry which is preliminary data.</text>
</comment>